<comment type="caution">
    <text evidence="1">The sequence shown here is derived from an EMBL/GenBank/DDBJ whole genome shotgun (WGS) entry which is preliminary data.</text>
</comment>
<proteinExistence type="predicted"/>
<evidence type="ECO:0000313" key="2">
    <source>
        <dbReference type="Proteomes" id="UP000186091"/>
    </source>
</evidence>
<reference evidence="1 2" key="1">
    <citation type="submission" date="2015-12" db="EMBL/GenBank/DDBJ databases">
        <title>Genome sequence of Corynebacterium AS 1.542.</title>
        <authorList>
            <person name="Yang J."/>
            <person name="Yang S."/>
        </authorList>
    </citation>
    <scope>NUCLEOTIDE SEQUENCE [LARGE SCALE GENOMIC DNA]</scope>
    <source>
        <strain evidence="1 2">AS 1.542</strain>
    </source>
</reference>
<dbReference type="Proteomes" id="UP000186091">
    <property type="component" value="Unassembled WGS sequence"/>
</dbReference>
<name>A0AB36IDH5_CORGT</name>
<sequence length="338" mass="38079">MANHKFSQGSGNPANLILEWMGLKGSGSVTEVHDALNWLRQDIDSVRYSKTLDYTHAISWVKDLSALGFCQFDDDSHTWDMLLPRLIRLPDTGGMTVFSGYRTHDYKWILAECNMLVHDQFPVQVSNGFPMPDTVLLQAKNVETIYHAAKKLNADYLGAYALGLADELTVPQLEELDSPLVLLGKQSLAFFSEGQWVPMPAPIGTEVNHHEGFYRVRDTSNEDFYFHYSGQWICCDFDTGTVLEAKRLGRKVFYKDSVDARPVRARKVMVDEHVNLPFPQRSVLIHCSGRLPDRDEETGREVFYNVPNSVFFKVRDTLPVVLGPVTKVGAEGCGGDTQ</sequence>
<dbReference type="AlphaFoldDB" id="A0AB36IDH5"/>
<accession>A0AB36IDH5</accession>
<dbReference type="RefSeq" id="WP_003854504.1">
    <property type="nucleotide sequence ID" value="NZ_JAAOYN010000001.1"/>
</dbReference>
<organism evidence="1 2">
    <name type="scientific">Corynebacterium glutamicum</name>
    <name type="common">Brevibacterium saccharolyticum</name>
    <dbReference type="NCBI Taxonomy" id="1718"/>
    <lineage>
        <taxon>Bacteria</taxon>
        <taxon>Bacillati</taxon>
        <taxon>Actinomycetota</taxon>
        <taxon>Actinomycetes</taxon>
        <taxon>Mycobacteriales</taxon>
        <taxon>Corynebacteriaceae</taxon>
        <taxon>Corynebacterium</taxon>
    </lineage>
</organism>
<protein>
    <submittedName>
        <fullName evidence="1">Uncharacterized protein</fullName>
    </submittedName>
</protein>
<evidence type="ECO:0000313" key="1">
    <source>
        <dbReference type="EMBL" id="OKX81009.1"/>
    </source>
</evidence>
<dbReference type="EMBL" id="LOQT01000019">
    <property type="protein sequence ID" value="OKX81009.1"/>
    <property type="molecule type" value="Genomic_DNA"/>
</dbReference>
<gene>
    <name evidence="1" type="ORF">AUP69_09145</name>
</gene>